<dbReference type="GO" id="GO:0009307">
    <property type="term" value="P:DNA restriction-modification system"/>
    <property type="evidence" value="ECO:0007669"/>
    <property type="project" value="InterPro"/>
</dbReference>
<dbReference type="GO" id="GO:0004519">
    <property type="term" value="F:endonuclease activity"/>
    <property type="evidence" value="ECO:0007669"/>
    <property type="project" value="UniProtKB-KW"/>
</dbReference>
<proteinExistence type="predicted"/>
<accession>A0A6N9ULY3</accession>
<feature type="domain" description="Restriction endonuclease type IV Mrr" evidence="2">
    <location>
        <begin position="216"/>
        <end position="310"/>
    </location>
</feature>
<keyword evidence="3" id="KW-0255">Endonuclease</keyword>
<protein>
    <submittedName>
        <fullName evidence="3">Restriction endonuclease</fullName>
    </submittedName>
</protein>
<comment type="caution">
    <text evidence="3">The sequence shown here is derived from an EMBL/GenBank/DDBJ whole genome shotgun (WGS) entry which is preliminary data.</text>
</comment>
<dbReference type="RefSeq" id="WP_164139231.1">
    <property type="nucleotide sequence ID" value="NZ_JAAGMB010000131.1"/>
</dbReference>
<evidence type="ECO:0000313" key="4">
    <source>
        <dbReference type="Proteomes" id="UP000469545"/>
    </source>
</evidence>
<keyword evidence="4" id="KW-1185">Reference proteome</keyword>
<evidence type="ECO:0000313" key="3">
    <source>
        <dbReference type="EMBL" id="NEB16082.1"/>
    </source>
</evidence>
<dbReference type="AlphaFoldDB" id="A0A6N9ULY3"/>
<dbReference type="InterPro" id="IPR011856">
    <property type="entry name" value="tRNA_endonuc-like_dom_sf"/>
</dbReference>
<dbReference type="InterPro" id="IPR007560">
    <property type="entry name" value="Restrct_endonuc_IV_Mrr"/>
</dbReference>
<organism evidence="3 4">
    <name type="scientific">Streptomyces coelicoflavus</name>
    <dbReference type="NCBI Taxonomy" id="285562"/>
    <lineage>
        <taxon>Bacteria</taxon>
        <taxon>Bacillati</taxon>
        <taxon>Actinomycetota</taxon>
        <taxon>Actinomycetes</taxon>
        <taxon>Kitasatosporales</taxon>
        <taxon>Streptomycetaceae</taxon>
        <taxon>Streptomyces</taxon>
    </lineage>
</organism>
<gene>
    <name evidence="3" type="ORF">G3I46_06050</name>
</gene>
<dbReference type="GO" id="GO:0003677">
    <property type="term" value="F:DNA binding"/>
    <property type="evidence" value="ECO:0007669"/>
    <property type="project" value="InterPro"/>
</dbReference>
<feature type="region of interest" description="Disordered" evidence="1">
    <location>
        <begin position="40"/>
        <end position="64"/>
    </location>
</feature>
<dbReference type="Pfam" id="PF04471">
    <property type="entry name" value="Mrr_cat"/>
    <property type="match status" value="1"/>
</dbReference>
<dbReference type="Gene3D" id="3.40.1350.10">
    <property type="match status" value="1"/>
</dbReference>
<keyword evidence="3" id="KW-0378">Hydrolase</keyword>
<evidence type="ECO:0000256" key="1">
    <source>
        <dbReference type="SAM" id="MobiDB-lite"/>
    </source>
</evidence>
<reference evidence="3 4" key="1">
    <citation type="submission" date="2020-01" db="EMBL/GenBank/DDBJ databases">
        <title>Insect and environment-associated Actinomycetes.</title>
        <authorList>
            <person name="Currrie C."/>
            <person name="Chevrette M."/>
            <person name="Carlson C."/>
            <person name="Stubbendieck R."/>
            <person name="Wendt-Pienkowski E."/>
        </authorList>
    </citation>
    <scope>NUCLEOTIDE SEQUENCE [LARGE SCALE GENOMIC DNA]</scope>
    <source>
        <strain evidence="3 4">SID14172</strain>
    </source>
</reference>
<name>A0A6N9ULY3_9ACTN</name>
<sequence length="445" mass="48041">MDETIFADASTRWAHRPTSHSCPRVRAAAYAVRRDLRQDDPVSSLRSDPRTSAALRGSGWTSNSPQAEQLLTRLAPAERVDLLFTTLRFHGALTAGRLLLWRGTFKIEHMELRRPLTALRGGSPSRFVGAVVLDGPEGAIELKPLTTAATRALDEACRSVGGDTPSVPPRVAQDNGDAAWMPGAHYPAAARTPSPPRAGTGTGPRETAYRVRTIRTWQDAELAAVDHMLGLGFNDARITGAGADGGIDVIARDAVAQVKHYSQPIGVGPVRELRGVADAHQHLLFYASGGYTAAARQFADDRGVALFSLQESGHITVLNEAATRLSTRPAPAPASAWGRAAAWSGQAVSLRVSQRAAELEAQRQTVLRLIARVRAHTSELHALPSNRYTKDRIKALKAAHQLTDRAEVLLRKSQAEYQTHGGRKRLIALADEKAREAALKLGIRA</sequence>
<dbReference type="SUPFAM" id="SSF52980">
    <property type="entry name" value="Restriction endonuclease-like"/>
    <property type="match status" value="1"/>
</dbReference>
<dbReference type="InterPro" id="IPR011335">
    <property type="entry name" value="Restrct_endonuc-II-like"/>
</dbReference>
<evidence type="ECO:0000259" key="2">
    <source>
        <dbReference type="Pfam" id="PF04471"/>
    </source>
</evidence>
<dbReference type="EMBL" id="JAAGMB010000131">
    <property type="protein sequence ID" value="NEB16082.1"/>
    <property type="molecule type" value="Genomic_DNA"/>
</dbReference>
<dbReference type="Proteomes" id="UP000469545">
    <property type="component" value="Unassembled WGS sequence"/>
</dbReference>
<keyword evidence="3" id="KW-0540">Nuclease</keyword>